<keyword evidence="3" id="KW-0808">Transferase</keyword>
<feature type="non-terminal residue" evidence="9">
    <location>
        <position position="64"/>
    </location>
</feature>
<keyword evidence="6 8" id="KW-0472">Membrane</keyword>
<evidence type="ECO:0000256" key="7">
    <source>
        <dbReference type="ARBA" id="ARBA00023316"/>
    </source>
</evidence>
<comment type="caution">
    <text evidence="9">The sequence shown here is derived from an EMBL/GenBank/DDBJ whole genome shotgun (WGS) entry which is preliminary data.</text>
</comment>
<dbReference type="GO" id="GO:0071555">
    <property type="term" value="P:cell wall organization"/>
    <property type="evidence" value="ECO:0007669"/>
    <property type="project" value="UniProtKB-KW"/>
</dbReference>
<dbReference type="OMA" id="HESDGGT"/>
<dbReference type="GO" id="GO:0030244">
    <property type="term" value="P:cellulose biosynthetic process"/>
    <property type="evidence" value="ECO:0007669"/>
    <property type="project" value="InterPro"/>
</dbReference>
<keyword evidence="7" id="KW-0961">Cell wall biogenesis/degradation</keyword>
<dbReference type="GO" id="GO:0012505">
    <property type="term" value="C:endomembrane system"/>
    <property type="evidence" value="ECO:0007669"/>
    <property type="project" value="UniProtKB-SubCell"/>
</dbReference>
<evidence type="ECO:0000256" key="6">
    <source>
        <dbReference type="ARBA" id="ARBA00023136"/>
    </source>
</evidence>
<reference evidence="9 10" key="1">
    <citation type="journal article" date="2016" name="Sci. Rep.">
        <title>The genome sequence of the outbreeding globe artichoke constructed de novo incorporating a phase-aware low-pass sequencing strategy of F1 progeny.</title>
        <authorList>
            <person name="Scaglione D."/>
            <person name="Reyes-Chin-Wo S."/>
            <person name="Acquadro A."/>
            <person name="Froenicke L."/>
            <person name="Portis E."/>
            <person name="Beitel C."/>
            <person name="Tirone M."/>
            <person name="Mauro R."/>
            <person name="Lo Monaco A."/>
            <person name="Mauromicale G."/>
            <person name="Faccioli P."/>
            <person name="Cattivelli L."/>
            <person name="Rieseberg L."/>
            <person name="Michelmore R."/>
            <person name="Lanteri S."/>
        </authorList>
    </citation>
    <scope>NUCLEOTIDE SEQUENCE [LARGE SCALE GENOMIC DNA]</scope>
    <source>
        <strain evidence="9">2C</strain>
    </source>
</reference>
<dbReference type="Gramene" id="KVD98085">
    <property type="protein sequence ID" value="KVD98085"/>
    <property type="gene ID" value="Ccrd_024331"/>
</dbReference>
<evidence type="ECO:0000256" key="2">
    <source>
        <dbReference type="ARBA" id="ARBA00022676"/>
    </source>
</evidence>
<keyword evidence="5 8" id="KW-1133">Transmembrane helix</keyword>
<protein>
    <submittedName>
        <fullName evidence="9">Cellulose synthase</fullName>
    </submittedName>
</protein>
<evidence type="ECO:0000256" key="8">
    <source>
        <dbReference type="SAM" id="Phobius"/>
    </source>
</evidence>
<sequence length="64" mass="7309">RIAYINTIVYPLTSIPLLAYCVLPAVCLLTNKFIIPEISNFASMWFILLFISIFATGILELRWS</sequence>
<dbReference type="Proteomes" id="UP000243975">
    <property type="component" value="Unassembled WGS sequence"/>
</dbReference>
<evidence type="ECO:0000313" key="9">
    <source>
        <dbReference type="EMBL" id="KVD98085.1"/>
    </source>
</evidence>
<dbReference type="STRING" id="59895.A0A103D5C8"/>
<accession>A0A103D5C8</accession>
<proteinExistence type="predicted"/>
<dbReference type="GO" id="GO:0016020">
    <property type="term" value="C:membrane"/>
    <property type="evidence" value="ECO:0007669"/>
    <property type="project" value="InterPro"/>
</dbReference>
<dbReference type="PANTHER" id="PTHR13301">
    <property type="entry name" value="X-BOX TRANSCRIPTION FACTOR-RELATED"/>
    <property type="match status" value="1"/>
</dbReference>
<organism evidence="9 10">
    <name type="scientific">Cynara cardunculus var. scolymus</name>
    <name type="common">Globe artichoke</name>
    <name type="synonym">Cynara scolymus</name>
    <dbReference type="NCBI Taxonomy" id="59895"/>
    <lineage>
        <taxon>Eukaryota</taxon>
        <taxon>Viridiplantae</taxon>
        <taxon>Streptophyta</taxon>
        <taxon>Embryophyta</taxon>
        <taxon>Tracheophyta</taxon>
        <taxon>Spermatophyta</taxon>
        <taxon>Magnoliopsida</taxon>
        <taxon>eudicotyledons</taxon>
        <taxon>Gunneridae</taxon>
        <taxon>Pentapetalae</taxon>
        <taxon>asterids</taxon>
        <taxon>campanulids</taxon>
        <taxon>Asterales</taxon>
        <taxon>Asteraceae</taxon>
        <taxon>Carduoideae</taxon>
        <taxon>Cardueae</taxon>
        <taxon>Carduinae</taxon>
        <taxon>Cynara</taxon>
    </lineage>
</organism>
<feature type="non-terminal residue" evidence="9">
    <location>
        <position position="1"/>
    </location>
</feature>
<dbReference type="Pfam" id="PF03552">
    <property type="entry name" value="Cellulose_synt"/>
    <property type="match status" value="1"/>
</dbReference>
<dbReference type="InterPro" id="IPR005150">
    <property type="entry name" value="Cellulose_synth"/>
</dbReference>
<feature type="transmembrane region" description="Helical" evidence="8">
    <location>
        <begin position="12"/>
        <end position="35"/>
    </location>
</feature>
<evidence type="ECO:0000256" key="3">
    <source>
        <dbReference type="ARBA" id="ARBA00022679"/>
    </source>
</evidence>
<dbReference type="GO" id="GO:0016760">
    <property type="term" value="F:cellulose synthase (UDP-forming) activity"/>
    <property type="evidence" value="ECO:0007669"/>
    <property type="project" value="InterPro"/>
</dbReference>
<evidence type="ECO:0000256" key="5">
    <source>
        <dbReference type="ARBA" id="ARBA00022989"/>
    </source>
</evidence>
<feature type="transmembrane region" description="Helical" evidence="8">
    <location>
        <begin position="41"/>
        <end position="61"/>
    </location>
</feature>
<dbReference type="AlphaFoldDB" id="A0A103D5C8"/>
<comment type="subcellular location">
    <subcellularLocation>
        <location evidence="1">Endomembrane system</location>
    </subcellularLocation>
</comment>
<evidence type="ECO:0000256" key="4">
    <source>
        <dbReference type="ARBA" id="ARBA00022692"/>
    </source>
</evidence>
<keyword evidence="2" id="KW-0328">Glycosyltransferase</keyword>
<dbReference type="EMBL" id="LEKV01013021">
    <property type="protein sequence ID" value="KVD98085.1"/>
    <property type="molecule type" value="Genomic_DNA"/>
</dbReference>
<gene>
    <name evidence="9" type="ORF">Ccrd_024331</name>
</gene>
<keyword evidence="10" id="KW-1185">Reference proteome</keyword>
<name>A0A103D5C8_CYNCS</name>
<evidence type="ECO:0000313" key="10">
    <source>
        <dbReference type="Proteomes" id="UP000243975"/>
    </source>
</evidence>
<evidence type="ECO:0000256" key="1">
    <source>
        <dbReference type="ARBA" id="ARBA00004308"/>
    </source>
</evidence>
<keyword evidence="4 8" id="KW-0812">Transmembrane</keyword>